<keyword evidence="1" id="KW-0812">Transmembrane</keyword>
<keyword evidence="3" id="KW-1185">Reference proteome</keyword>
<gene>
    <name evidence="2" type="ordered locus">GAU_1264</name>
</gene>
<dbReference type="AlphaFoldDB" id="C1A7U6"/>
<feature type="transmembrane region" description="Helical" evidence="1">
    <location>
        <begin position="345"/>
        <end position="365"/>
    </location>
</feature>
<sequence>MCQARPMPGSSRTMSPFPPRSMPPSLLIVPARQILRRALPLALLSAALMATASIGPIVAPLTAQVAPVIETALPFDSAGRITTITPSLASRLSLTAPAWPVSGGFREARLYRGEQGAAVLVVQRTDASIARYALDESAVTALSRAVEAGLVAVGRSSERLVGAGTGGTGVELSQPAGNAFVRNQTFLGLAAYGPATAALFSEGGGAAIGGGYFLGAGASFFVAARIVKNRPVTRAQALRSAHGGTRGALIGLGIAGIAGANGGAAWGSSVLAGAIGGTTAGFVQARGLSDGEAASAGLFADLAMLTTGGIAATSGAFDGREVGPGESLVRPYRHTDNSLRPAGKVAIGASIVAGVVGYALGPRYARRAAYNVTSGDAGVVLTSAMLGGVGLTALANGGLDDRAAYGAATAGVLAGALFADRVFVRRKDRTSADGALTQLGGIAGALIGAGFAAMADFEERGVAALAASGGLLGLLAADHLIAPPADAGPLRGVMPRSSNEGDSRFSLSIGPVTSLRITF</sequence>
<evidence type="ECO:0000256" key="1">
    <source>
        <dbReference type="SAM" id="Phobius"/>
    </source>
</evidence>
<evidence type="ECO:0000313" key="2">
    <source>
        <dbReference type="EMBL" id="BAH38306.1"/>
    </source>
</evidence>
<dbReference type="Proteomes" id="UP000002209">
    <property type="component" value="Chromosome"/>
</dbReference>
<keyword evidence="1" id="KW-0472">Membrane</keyword>
<organism evidence="2 3">
    <name type="scientific">Gemmatimonas aurantiaca (strain DSM 14586 / JCM 11422 / NBRC 100505 / T-27)</name>
    <dbReference type="NCBI Taxonomy" id="379066"/>
    <lineage>
        <taxon>Bacteria</taxon>
        <taxon>Pseudomonadati</taxon>
        <taxon>Gemmatimonadota</taxon>
        <taxon>Gemmatimonadia</taxon>
        <taxon>Gemmatimonadales</taxon>
        <taxon>Gemmatimonadaceae</taxon>
        <taxon>Gemmatimonas</taxon>
    </lineage>
</organism>
<dbReference type="STRING" id="379066.GAU_1264"/>
<dbReference type="eggNOG" id="ENOG50314UI">
    <property type="taxonomic scope" value="Bacteria"/>
</dbReference>
<dbReference type="KEGG" id="gau:GAU_1264"/>
<dbReference type="EMBL" id="AP009153">
    <property type="protein sequence ID" value="BAH38306.1"/>
    <property type="molecule type" value="Genomic_DNA"/>
</dbReference>
<accession>C1A7U6</accession>
<keyword evidence="1" id="KW-1133">Transmembrane helix</keyword>
<evidence type="ECO:0000313" key="3">
    <source>
        <dbReference type="Proteomes" id="UP000002209"/>
    </source>
</evidence>
<proteinExistence type="predicted"/>
<dbReference type="HOGENOM" id="CLU_524543_0_0_0"/>
<feature type="transmembrane region" description="Helical" evidence="1">
    <location>
        <begin position="377"/>
        <end position="397"/>
    </location>
</feature>
<protein>
    <submittedName>
        <fullName evidence="2">Hypothetical membrane protein</fullName>
    </submittedName>
</protein>
<reference evidence="3" key="1">
    <citation type="submission" date="2006-03" db="EMBL/GenBank/DDBJ databases">
        <title>Complete genome sequence of Gemmatimonas aurantiaca T-27 that represents a novel phylum Gemmatimonadetes.</title>
        <authorList>
            <person name="Takasaki K."/>
            <person name="Ichikawa N."/>
            <person name="Miura H."/>
            <person name="Matsushita S."/>
            <person name="Watanabe Y."/>
            <person name="Oguchi A."/>
            <person name="Ankai A."/>
            <person name="Yashiro I."/>
            <person name="Takahashi M."/>
            <person name="Terui Y."/>
            <person name="Fukui S."/>
            <person name="Yokoyama H."/>
            <person name="Tanikawa S."/>
            <person name="Hanada S."/>
            <person name="Kamagata Y."/>
            <person name="Fujita N."/>
        </authorList>
    </citation>
    <scope>NUCLEOTIDE SEQUENCE [LARGE SCALE GENOMIC DNA]</scope>
    <source>
        <strain evidence="3">T-27 / DSM 14586 / JCM 11422 / NBRC 100505</strain>
    </source>
</reference>
<name>C1A7U6_GEMAT</name>
<feature type="transmembrane region" description="Helical" evidence="1">
    <location>
        <begin position="403"/>
        <end position="423"/>
    </location>
</feature>